<dbReference type="InterPro" id="IPR000014">
    <property type="entry name" value="PAS"/>
</dbReference>
<evidence type="ECO:0000256" key="4">
    <source>
        <dbReference type="ARBA" id="ARBA00022679"/>
    </source>
</evidence>
<dbReference type="GO" id="GO:0005524">
    <property type="term" value="F:ATP binding"/>
    <property type="evidence" value="ECO:0007669"/>
    <property type="project" value="UniProtKB-KW"/>
</dbReference>
<dbReference type="SMART" id="SM00387">
    <property type="entry name" value="HATPase_c"/>
    <property type="match status" value="1"/>
</dbReference>
<dbReference type="EMBL" id="RBIL01000002">
    <property type="protein sequence ID" value="RKQ86761.1"/>
    <property type="molecule type" value="Genomic_DNA"/>
</dbReference>
<dbReference type="InterPro" id="IPR036890">
    <property type="entry name" value="HATPase_C_sf"/>
</dbReference>
<gene>
    <name evidence="10" type="ORF">C8N24_4776</name>
</gene>
<organism evidence="10 11">
    <name type="scientific">Solirubrobacter pauli</name>
    <dbReference type="NCBI Taxonomy" id="166793"/>
    <lineage>
        <taxon>Bacteria</taxon>
        <taxon>Bacillati</taxon>
        <taxon>Actinomycetota</taxon>
        <taxon>Thermoleophilia</taxon>
        <taxon>Solirubrobacterales</taxon>
        <taxon>Solirubrobacteraceae</taxon>
        <taxon>Solirubrobacter</taxon>
    </lineage>
</organism>
<keyword evidence="6" id="KW-0418">Kinase</keyword>
<evidence type="ECO:0000256" key="6">
    <source>
        <dbReference type="ARBA" id="ARBA00022777"/>
    </source>
</evidence>
<dbReference type="RefSeq" id="WP_121254761.1">
    <property type="nucleotide sequence ID" value="NZ_RBIL01000002.1"/>
</dbReference>
<dbReference type="EC" id="2.7.13.3" evidence="2"/>
<protein>
    <recommendedName>
        <fullName evidence="2">histidine kinase</fullName>
        <ecNumber evidence="2">2.7.13.3</ecNumber>
    </recommendedName>
</protein>
<dbReference type="Gene3D" id="1.20.5.1930">
    <property type="match status" value="1"/>
</dbReference>
<dbReference type="PANTHER" id="PTHR24421:SF10">
    <property type="entry name" value="NITRATE_NITRITE SENSOR PROTEIN NARQ"/>
    <property type="match status" value="1"/>
</dbReference>
<dbReference type="Pfam" id="PF02518">
    <property type="entry name" value="HATPase_c"/>
    <property type="match status" value="1"/>
</dbReference>
<keyword evidence="7" id="KW-0067">ATP-binding</keyword>
<dbReference type="Pfam" id="PF08448">
    <property type="entry name" value="PAS_4"/>
    <property type="match status" value="1"/>
</dbReference>
<keyword evidence="3" id="KW-0597">Phosphoprotein</keyword>
<dbReference type="SMART" id="SM00065">
    <property type="entry name" value="GAF"/>
    <property type="match status" value="1"/>
</dbReference>
<dbReference type="Gene3D" id="3.30.565.10">
    <property type="entry name" value="Histidine kinase-like ATPase, C-terminal domain"/>
    <property type="match status" value="1"/>
</dbReference>
<evidence type="ECO:0000256" key="1">
    <source>
        <dbReference type="ARBA" id="ARBA00000085"/>
    </source>
</evidence>
<dbReference type="CDD" id="cd16917">
    <property type="entry name" value="HATPase_UhpB-NarQ-NarX-like"/>
    <property type="match status" value="1"/>
</dbReference>
<dbReference type="Pfam" id="PF01590">
    <property type="entry name" value="GAF"/>
    <property type="match status" value="1"/>
</dbReference>
<dbReference type="PANTHER" id="PTHR24421">
    <property type="entry name" value="NITRATE/NITRITE SENSOR PROTEIN NARX-RELATED"/>
    <property type="match status" value="1"/>
</dbReference>
<keyword evidence="8" id="KW-0902">Two-component regulatory system</keyword>
<evidence type="ECO:0000256" key="5">
    <source>
        <dbReference type="ARBA" id="ARBA00022741"/>
    </source>
</evidence>
<dbReference type="InterPro" id="IPR035965">
    <property type="entry name" value="PAS-like_dom_sf"/>
</dbReference>
<keyword evidence="5" id="KW-0547">Nucleotide-binding</keyword>
<sequence length="512" mass="54508">MEDTPTPEELELGDSFARILTETTQSLVCVLDREGRILLFNEACERATGYSRNEVLGQLAQDFVIPSEEREAFSDFLDFVWRTGTSSPQVGHWKTKDGARRLIAWSNRPLDGTGLVTTGIDITDRESNRDGALEGDPEAKLVEVSRVANEHKALRRVATLVASEASPERIFTSVSAEVARVLQVNATAVVRYVGDGTAEMVGRHNRDSSAVLPLGTRLPLDDGSALAQVARTAAPARIDDWGGSTAAERFRYGYRSTAAAPIVVGGALWGAVAIASEEALPAEAESRLGEFAELVSLAVASAQARTDLIASRARLVKAGDDQRRRLERNLHDGAQARLVSVALQLRVARASLQRNPDAVPKLLEDAARELDAGLAELREIARGLHPALLVDHGLRRALEVLAERLPLPIALSVIEERLPELLEATVYYIVAEALTNAAKHADADGASVTIARDGAVLRCTIADDGIGGADPAGGTGLLGLRDRAEAVGGTLSFTSPPGQGTTIVAALPLDVT</sequence>
<accession>A0A660KYH9</accession>
<feature type="domain" description="PAS" evidence="9">
    <location>
        <begin position="13"/>
        <end position="84"/>
    </location>
</feature>
<evidence type="ECO:0000256" key="7">
    <source>
        <dbReference type="ARBA" id="ARBA00022840"/>
    </source>
</evidence>
<keyword evidence="4" id="KW-0808">Transferase</keyword>
<dbReference type="Gene3D" id="3.30.450.40">
    <property type="match status" value="1"/>
</dbReference>
<keyword evidence="11" id="KW-1185">Reference proteome</keyword>
<dbReference type="GO" id="GO:0000155">
    <property type="term" value="F:phosphorelay sensor kinase activity"/>
    <property type="evidence" value="ECO:0007669"/>
    <property type="project" value="InterPro"/>
</dbReference>
<dbReference type="InterPro" id="IPR003018">
    <property type="entry name" value="GAF"/>
</dbReference>
<dbReference type="PROSITE" id="PS50112">
    <property type="entry name" value="PAS"/>
    <property type="match status" value="1"/>
</dbReference>
<comment type="caution">
    <text evidence="10">The sequence shown here is derived from an EMBL/GenBank/DDBJ whole genome shotgun (WGS) entry which is preliminary data.</text>
</comment>
<dbReference type="CDD" id="cd00130">
    <property type="entry name" value="PAS"/>
    <property type="match status" value="1"/>
</dbReference>
<proteinExistence type="predicted"/>
<dbReference type="InterPro" id="IPR011712">
    <property type="entry name" value="Sig_transdc_His_kin_sub3_dim/P"/>
</dbReference>
<evidence type="ECO:0000313" key="11">
    <source>
        <dbReference type="Proteomes" id="UP000278962"/>
    </source>
</evidence>
<dbReference type="SUPFAM" id="SSF55781">
    <property type="entry name" value="GAF domain-like"/>
    <property type="match status" value="1"/>
</dbReference>
<name>A0A660KYH9_9ACTN</name>
<dbReference type="NCBIfam" id="TIGR00229">
    <property type="entry name" value="sensory_box"/>
    <property type="match status" value="1"/>
</dbReference>
<evidence type="ECO:0000313" key="10">
    <source>
        <dbReference type="EMBL" id="RKQ86761.1"/>
    </source>
</evidence>
<evidence type="ECO:0000259" key="9">
    <source>
        <dbReference type="PROSITE" id="PS50112"/>
    </source>
</evidence>
<dbReference type="SUPFAM" id="SSF55874">
    <property type="entry name" value="ATPase domain of HSP90 chaperone/DNA topoisomerase II/histidine kinase"/>
    <property type="match status" value="1"/>
</dbReference>
<dbReference type="OrthoDB" id="5242012at2"/>
<dbReference type="SMART" id="SM00091">
    <property type="entry name" value="PAS"/>
    <property type="match status" value="1"/>
</dbReference>
<dbReference type="Proteomes" id="UP000278962">
    <property type="component" value="Unassembled WGS sequence"/>
</dbReference>
<dbReference type="InterPro" id="IPR013656">
    <property type="entry name" value="PAS_4"/>
</dbReference>
<dbReference type="AlphaFoldDB" id="A0A660KYH9"/>
<evidence type="ECO:0000256" key="3">
    <source>
        <dbReference type="ARBA" id="ARBA00022553"/>
    </source>
</evidence>
<dbReference type="InterPro" id="IPR050482">
    <property type="entry name" value="Sensor_HK_TwoCompSys"/>
</dbReference>
<dbReference type="GO" id="GO:0046983">
    <property type="term" value="F:protein dimerization activity"/>
    <property type="evidence" value="ECO:0007669"/>
    <property type="project" value="InterPro"/>
</dbReference>
<dbReference type="InterPro" id="IPR003594">
    <property type="entry name" value="HATPase_dom"/>
</dbReference>
<comment type="catalytic activity">
    <reaction evidence="1">
        <text>ATP + protein L-histidine = ADP + protein N-phospho-L-histidine.</text>
        <dbReference type="EC" id="2.7.13.3"/>
    </reaction>
</comment>
<evidence type="ECO:0000256" key="2">
    <source>
        <dbReference type="ARBA" id="ARBA00012438"/>
    </source>
</evidence>
<reference evidence="10 11" key="1">
    <citation type="submission" date="2018-10" db="EMBL/GenBank/DDBJ databases">
        <title>Genomic Encyclopedia of Archaeal and Bacterial Type Strains, Phase II (KMG-II): from individual species to whole genera.</title>
        <authorList>
            <person name="Goeker M."/>
        </authorList>
    </citation>
    <scope>NUCLEOTIDE SEQUENCE [LARGE SCALE GENOMIC DNA]</scope>
    <source>
        <strain evidence="10 11">DSM 14954</strain>
    </source>
</reference>
<evidence type="ECO:0000256" key="8">
    <source>
        <dbReference type="ARBA" id="ARBA00023012"/>
    </source>
</evidence>
<dbReference type="InterPro" id="IPR029016">
    <property type="entry name" value="GAF-like_dom_sf"/>
</dbReference>
<dbReference type="GO" id="GO:0016020">
    <property type="term" value="C:membrane"/>
    <property type="evidence" value="ECO:0007669"/>
    <property type="project" value="InterPro"/>
</dbReference>
<dbReference type="Pfam" id="PF07730">
    <property type="entry name" value="HisKA_3"/>
    <property type="match status" value="1"/>
</dbReference>
<dbReference type="SUPFAM" id="SSF55785">
    <property type="entry name" value="PYP-like sensor domain (PAS domain)"/>
    <property type="match status" value="1"/>
</dbReference>
<dbReference type="Gene3D" id="3.30.450.20">
    <property type="entry name" value="PAS domain"/>
    <property type="match status" value="1"/>
</dbReference>